<dbReference type="Gene3D" id="2.60.120.200">
    <property type="match status" value="1"/>
</dbReference>
<evidence type="ECO:0000313" key="2">
    <source>
        <dbReference type="Proteomes" id="UP000000844"/>
    </source>
</evidence>
<dbReference type="STRING" id="446470.Snas_2370"/>
<dbReference type="HOGENOM" id="CLU_1276972_0_0_11"/>
<dbReference type="AlphaFoldDB" id="D3Q3L4"/>
<dbReference type="SUPFAM" id="SSF49899">
    <property type="entry name" value="Concanavalin A-like lectins/glucanases"/>
    <property type="match status" value="1"/>
</dbReference>
<proteinExistence type="predicted"/>
<sequence length="216" mass="23008">MNSTIADTTPEYLGGSSLNLHDGANIYPGTDDDPAILGSGHLSLDGSTGYASTSDPLVNVEEGFTLIARARPTSVVSDHDMTVMALRGHNTNLVEIKYSAEAHAWRVVASKTDTADSETVTIDHRIPPLLEPTGQAIGVTYDAISGEMTLWVAGYAQTPKQVTFAGPWSITGFQVGRGIGDDAYFSGAIDEVRVYAGVCSPDLMYDLSGYYELPEL</sequence>
<dbReference type="Proteomes" id="UP000000844">
    <property type="component" value="Chromosome"/>
</dbReference>
<reference evidence="1 2" key="1">
    <citation type="journal article" date="2009" name="Stand. Genomic Sci.">
        <title>Complete genome sequence of Stackebrandtia nassauensis type strain (LLR-40K-21).</title>
        <authorList>
            <person name="Munk C."/>
            <person name="Lapidus A."/>
            <person name="Copeland A."/>
            <person name="Jando M."/>
            <person name="Mayilraj S."/>
            <person name="Glavina Del Rio T."/>
            <person name="Nolan M."/>
            <person name="Chen F."/>
            <person name="Lucas S."/>
            <person name="Tice H."/>
            <person name="Cheng J.F."/>
            <person name="Han C."/>
            <person name="Detter J.C."/>
            <person name="Bruce D."/>
            <person name="Goodwin L."/>
            <person name="Chain P."/>
            <person name="Pitluck S."/>
            <person name="Goker M."/>
            <person name="Ovchinikova G."/>
            <person name="Pati A."/>
            <person name="Ivanova N."/>
            <person name="Mavromatis K."/>
            <person name="Chen A."/>
            <person name="Palaniappan K."/>
            <person name="Land M."/>
            <person name="Hauser L."/>
            <person name="Chang Y.J."/>
            <person name="Jeffries C.D."/>
            <person name="Bristow J."/>
            <person name="Eisen J.A."/>
            <person name="Markowitz V."/>
            <person name="Hugenholtz P."/>
            <person name="Kyrpides N.C."/>
            <person name="Klenk H.P."/>
        </authorList>
    </citation>
    <scope>NUCLEOTIDE SEQUENCE [LARGE SCALE GENOMIC DNA]</scope>
    <source>
        <strain evidence="2">DSM 44728 / CIP 108903 / NRRL B-16338 / NBRC 102104 / LLR-40K-21</strain>
    </source>
</reference>
<organism evidence="1 2">
    <name type="scientific">Stackebrandtia nassauensis (strain DSM 44728 / CIP 108903 / NRRL B-16338 / NBRC 102104 / LLR-40K-21)</name>
    <dbReference type="NCBI Taxonomy" id="446470"/>
    <lineage>
        <taxon>Bacteria</taxon>
        <taxon>Bacillati</taxon>
        <taxon>Actinomycetota</taxon>
        <taxon>Actinomycetes</taxon>
        <taxon>Glycomycetales</taxon>
        <taxon>Glycomycetaceae</taxon>
        <taxon>Stackebrandtia</taxon>
    </lineage>
</organism>
<dbReference type="eggNOG" id="COG2755">
    <property type="taxonomic scope" value="Bacteria"/>
</dbReference>
<evidence type="ECO:0000313" key="1">
    <source>
        <dbReference type="EMBL" id="ADD42055.1"/>
    </source>
</evidence>
<protein>
    <recommendedName>
        <fullName evidence="3">LamG domain protein jellyroll fold domain protein</fullName>
    </recommendedName>
</protein>
<keyword evidence="2" id="KW-1185">Reference proteome</keyword>
<accession>D3Q3L4</accession>
<evidence type="ECO:0008006" key="3">
    <source>
        <dbReference type="Google" id="ProtNLM"/>
    </source>
</evidence>
<dbReference type="EMBL" id="CP001778">
    <property type="protein sequence ID" value="ADD42055.1"/>
    <property type="molecule type" value="Genomic_DNA"/>
</dbReference>
<dbReference type="KEGG" id="sna:Snas_2370"/>
<gene>
    <name evidence="1" type="ordered locus">Snas_2370</name>
</gene>
<dbReference type="Pfam" id="PF13385">
    <property type="entry name" value="Laminin_G_3"/>
    <property type="match status" value="1"/>
</dbReference>
<name>D3Q3L4_STANL</name>
<dbReference type="InterPro" id="IPR013320">
    <property type="entry name" value="ConA-like_dom_sf"/>
</dbReference>